<evidence type="ECO:0000313" key="4">
    <source>
        <dbReference type="Proteomes" id="UP001232992"/>
    </source>
</evidence>
<dbReference type="PANTHER" id="PTHR35792">
    <property type="entry name" value="GENERAL STRESS PROTEIN"/>
    <property type="match status" value="1"/>
</dbReference>
<dbReference type="PANTHER" id="PTHR35792:SF1">
    <property type="entry name" value="SLL0268 PROTEIN"/>
    <property type="match status" value="1"/>
</dbReference>
<dbReference type="InterPro" id="IPR024623">
    <property type="entry name" value="YtxH"/>
</dbReference>
<evidence type="ECO:0000256" key="1">
    <source>
        <dbReference type="SAM" id="MobiDB-lite"/>
    </source>
</evidence>
<dbReference type="Pfam" id="PF12732">
    <property type="entry name" value="YtxH"/>
    <property type="match status" value="1"/>
</dbReference>
<dbReference type="Proteomes" id="UP001232992">
    <property type="component" value="Unassembled WGS sequence"/>
</dbReference>
<feature type="compositionally biased region" description="Polar residues" evidence="1">
    <location>
        <begin position="125"/>
        <end position="136"/>
    </location>
</feature>
<comment type="caution">
    <text evidence="3">The sequence shown here is derived from an EMBL/GenBank/DDBJ whole genome shotgun (WGS) entry which is preliminary data.</text>
</comment>
<proteinExistence type="predicted"/>
<keyword evidence="2" id="KW-0472">Membrane</keyword>
<name>A0ABT7C2D1_9CYAN</name>
<reference evidence="3 4" key="1">
    <citation type="submission" date="2023-01" db="EMBL/GenBank/DDBJ databases">
        <title>Novel diversity within Roseofilum (Cyanobacteria; Desertifilaceae) from marine benthic mats with descriptions of four novel species.</title>
        <authorList>
            <person name="Wang Y."/>
            <person name="Berthold D.E."/>
            <person name="Hu J."/>
            <person name="Lefler F.W."/>
            <person name="Laughinghouse H.D. IV."/>
        </authorList>
    </citation>
    <scope>NUCLEOTIDE SEQUENCE [LARGE SCALE GENOMIC DNA]</scope>
    <source>
        <strain evidence="3 4">BLCC-M143</strain>
    </source>
</reference>
<keyword evidence="2" id="KW-1133">Transmembrane helix</keyword>
<feature type="region of interest" description="Disordered" evidence="1">
    <location>
        <begin position="94"/>
        <end position="136"/>
    </location>
</feature>
<evidence type="ECO:0000256" key="2">
    <source>
        <dbReference type="SAM" id="Phobius"/>
    </source>
</evidence>
<dbReference type="EMBL" id="JAQOSQ010000040">
    <property type="protein sequence ID" value="MDJ1185575.1"/>
    <property type="molecule type" value="Genomic_DNA"/>
</dbReference>
<organism evidence="3 4">
    <name type="scientific">Roseofilum casamattae BLCC-M143</name>
    <dbReference type="NCBI Taxonomy" id="3022442"/>
    <lineage>
        <taxon>Bacteria</taxon>
        <taxon>Bacillati</taxon>
        <taxon>Cyanobacteriota</taxon>
        <taxon>Cyanophyceae</taxon>
        <taxon>Desertifilales</taxon>
        <taxon>Desertifilaceae</taxon>
        <taxon>Roseofilum</taxon>
        <taxon>Roseofilum casamattae</taxon>
    </lineage>
</organism>
<dbReference type="InterPro" id="IPR052928">
    <property type="entry name" value="Desiccation-related_membrane"/>
</dbReference>
<evidence type="ECO:0000313" key="3">
    <source>
        <dbReference type="EMBL" id="MDJ1185575.1"/>
    </source>
</evidence>
<keyword evidence="2" id="KW-0812">Transmembrane</keyword>
<sequence length="136" mass="14548">MSQNNSGQWIGGLLLGAVVGTVTGILIAPRSGQQTRKLLKKSAAALPELAEDLSSSIQFQADRLSESTKDNWDGTLTRLREAIAAGVEAGLRDRADWQESMDARGDRAADAPGDREFTADDLDSAESSSHYNSLDL</sequence>
<feature type="transmembrane region" description="Helical" evidence="2">
    <location>
        <begin position="6"/>
        <end position="28"/>
    </location>
</feature>
<protein>
    <submittedName>
        <fullName evidence="3">YtxH domain-containing protein</fullName>
    </submittedName>
</protein>
<dbReference type="RefSeq" id="WP_283760215.1">
    <property type="nucleotide sequence ID" value="NZ_JAQOSQ010000040.1"/>
</dbReference>
<feature type="compositionally biased region" description="Basic and acidic residues" evidence="1">
    <location>
        <begin position="94"/>
        <end position="118"/>
    </location>
</feature>
<keyword evidence="4" id="KW-1185">Reference proteome</keyword>
<accession>A0ABT7C2D1</accession>
<gene>
    <name evidence="3" type="ORF">PMH09_20525</name>
</gene>